<feature type="region of interest" description="Disordered" evidence="1">
    <location>
        <begin position="368"/>
        <end position="399"/>
    </location>
</feature>
<dbReference type="GO" id="GO:0016747">
    <property type="term" value="F:acyltransferase activity, transferring groups other than amino-acyl groups"/>
    <property type="evidence" value="ECO:0007669"/>
    <property type="project" value="InterPro"/>
</dbReference>
<keyword evidence="2" id="KW-0812">Transmembrane</keyword>
<keyword evidence="5" id="KW-1185">Reference proteome</keyword>
<dbReference type="GO" id="GO:0009103">
    <property type="term" value="P:lipopolysaccharide biosynthetic process"/>
    <property type="evidence" value="ECO:0007669"/>
    <property type="project" value="TreeGrafter"/>
</dbReference>
<dbReference type="PANTHER" id="PTHR23028">
    <property type="entry name" value="ACETYLTRANSFERASE"/>
    <property type="match status" value="1"/>
</dbReference>
<sequence length="399" mass="45313">MSAEVQVRPPARSNRKISWDLIRAGCVVMVMVFHATFEGPQLHPELVPGRIHFDHQVGASLLLLISAYFVCVTIGRGTALRYAWGRIARLLPAYFAAVAITFLVTRYLSPPGWFRPSWHDFAANELMLWNWFPKYPFIDGSYWTTPLQLMGFIMAALLYRSGKLGHGRPLRVVLWALVLIPILQWPYRISGPPELYRALVDGFGFHRLHMFVAGVAIWMWSTKRMSHWHFGLLISTCLLAHALHTAIIGPDGSVHIVWGSWFGIAAGFAIIAIASRFRDWDHLVPKPTWRAIRWFAGISYGVYLMHQAIGYIVMRQLGVWHFGPTVQLAGMLVTGTLLGWALTKAVERPMQTRLMKWYDAVADRWTAARRTPEPEKTPEPPGEPSEQTGQQPEENRQPA</sequence>
<feature type="transmembrane region" description="Helical" evidence="2">
    <location>
        <begin position="326"/>
        <end position="346"/>
    </location>
</feature>
<feature type="domain" description="Acyltransferase 3" evidence="3">
    <location>
        <begin position="18"/>
        <end position="343"/>
    </location>
</feature>
<protein>
    <submittedName>
        <fullName evidence="4">Acyltransferase</fullName>
    </submittedName>
</protein>
<dbReference type="GO" id="GO:0016020">
    <property type="term" value="C:membrane"/>
    <property type="evidence" value="ECO:0007669"/>
    <property type="project" value="TreeGrafter"/>
</dbReference>
<keyword evidence="2" id="KW-0472">Membrane</keyword>
<feature type="transmembrane region" description="Helical" evidence="2">
    <location>
        <begin position="294"/>
        <end position="314"/>
    </location>
</feature>
<dbReference type="AlphaFoldDB" id="A0A9X4RCV1"/>
<feature type="transmembrane region" description="Helical" evidence="2">
    <location>
        <begin position="87"/>
        <end position="108"/>
    </location>
</feature>
<keyword evidence="4" id="KW-0012">Acyltransferase</keyword>
<gene>
    <name evidence="4" type="ORF">NVS88_06685</name>
</gene>
<evidence type="ECO:0000259" key="3">
    <source>
        <dbReference type="Pfam" id="PF01757"/>
    </source>
</evidence>
<feature type="transmembrane region" description="Helical" evidence="2">
    <location>
        <begin position="230"/>
        <end position="249"/>
    </location>
</feature>
<feature type="transmembrane region" description="Helical" evidence="2">
    <location>
        <begin position="255"/>
        <end position="274"/>
    </location>
</feature>
<reference evidence="4" key="1">
    <citation type="submission" date="2022-08" db="EMBL/GenBank/DDBJ databases">
        <title>Genome analysis of Corynebacteriales strain.</title>
        <authorList>
            <person name="Lee S.D."/>
        </authorList>
    </citation>
    <scope>NUCLEOTIDE SEQUENCE</scope>
    <source>
        <strain evidence="4">D3-21</strain>
    </source>
</reference>
<dbReference type="PANTHER" id="PTHR23028:SF53">
    <property type="entry name" value="ACYL_TRANSF_3 DOMAIN-CONTAINING PROTEIN"/>
    <property type="match status" value="1"/>
</dbReference>
<feature type="transmembrane region" description="Helical" evidence="2">
    <location>
        <begin position="57"/>
        <end position="75"/>
    </location>
</feature>
<evidence type="ECO:0000313" key="4">
    <source>
        <dbReference type="EMBL" id="MDG3014240.1"/>
    </source>
</evidence>
<dbReference type="EMBL" id="JANRHA010000003">
    <property type="protein sequence ID" value="MDG3014240.1"/>
    <property type="molecule type" value="Genomic_DNA"/>
</dbReference>
<dbReference type="Pfam" id="PF01757">
    <property type="entry name" value="Acyl_transf_3"/>
    <property type="match status" value="1"/>
</dbReference>
<feature type="transmembrane region" description="Helical" evidence="2">
    <location>
        <begin position="195"/>
        <end position="218"/>
    </location>
</feature>
<feature type="transmembrane region" description="Helical" evidence="2">
    <location>
        <begin position="172"/>
        <end position="189"/>
    </location>
</feature>
<name>A0A9X4RCV1_9ACTN</name>
<dbReference type="InterPro" id="IPR050879">
    <property type="entry name" value="Acyltransferase_3"/>
</dbReference>
<organism evidence="4 5">
    <name type="scientific">Speluncibacter jeojiensis</name>
    <dbReference type="NCBI Taxonomy" id="2710754"/>
    <lineage>
        <taxon>Bacteria</taxon>
        <taxon>Bacillati</taxon>
        <taxon>Actinomycetota</taxon>
        <taxon>Actinomycetes</taxon>
        <taxon>Mycobacteriales</taxon>
        <taxon>Speluncibacteraceae</taxon>
        <taxon>Speluncibacter</taxon>
    </lineage>
</organism>
<keyword evidence="2" id="KW-1133">Transmembrane helix</keyword>
<dbReference type="Proteomes" id="UP001152755">
    <property type="component" value="Unassembled WGS sequence"/>
</dbReference>
<feature type="transmembrane region" description="Helical" evidence="2">
    <location>
        <begin position="140"/>
        <end position="160"/>
    </location>
</feature>
<accession>A0A9X4RCV1</accession>
<proteinExistence type="predicted"/>
<evidence type="ECO:0000256" key="1">
    <source>
        <dbReference type="SAM" id="MobiDB-lite"/>
    </source>
</evidence>
<keyword evidence="4" id="KW-0808">Transferase</keyword>
<dbReference type="RefSeq" id="WP_277832150.1">
    <property type="nucleotide sequence ID" value="NZ_JAAIVF010000002.1"/>
</dbReference>
<comment type="caution">
    <text evidence="4">The sequence shown here is derived from an EMBL/GenBank/DDBJ whole genome shotgun (WGS) entry which is preliminary data.</text>
</comment>
<evidence type="ECO:0000313" key="5">
    <source>
        <dbReference type="Proteomes" id="UP001152755"/>
    </source>
</evidence>
<dbReference type="InterPro" id="IPR002656">
    <property type="entry name" value="Acyl_transf_3_dom"/>
</dbReference>
<evidence type="ECO:0000256" key="2">
    <source>
        <dbReference type="SAM" id="Phobius"/>
    </source>
</evidence>
<feature type="transmembrane region" description="Helical" evidence="2">
    <location>
        <begin position="21"/>
        <end position="37"/>
    </location>
</feature>